<evidence type="ECO:0000313" key="2">
    <source>
        <dbReference type="EMBL" id="KIY48588.1"/>
    </source>
</evidence>
<keyword evidence="3" id="KW-1185">Reference proteome</keyword>
<evidence type="ECO:0000313" key="3">
    <source>
        <dbReference type="Proteomes" id="UP000054144"/>
    </source>
</evidence>
<dbReference type="OrthoDB" id="3268861at2759"/>
<name>A0A0D7ACL8_9AGAR</name>
<dbReference type="EMBL" id="KN881832">
    <property type="protein sequence ID" value="KIY48588.1"/>
    <property type="molecule type" value="Genomic_DNA"/>
</dbReference>
<feature type="compositionally biased region" description="Pro residues" evidence="1">
    <location>
        <begin position="82"/>
        <end position="91"/>
    </location>
</feature>
<feature type="region of interest" description="Disordered" evidence="1">
    <location>
        <begin position="58"/>
        <end position="158"/>
    </location>
</feature>
<feature type="region of interest" description="Disordered" evidence="1">
    <location>
        <begin position="1"/>
        <end position="37"/>
    </location>
</feature>
<gene>
    <name evidence="2" type="ORF">FISHEDRAFT_73558</name>
</gene>
<proteinExistence type="predicted"/>
<feature type="compositionally biased region" description="Basic and acidic residues" evidence="1">
    <location>
        <begin position="112"/>
        <end position="123"/>
    </location>
</feature>
<feature type="compositionally biased region" description="Polar residues" evidence="1">
    <location>
        <begin position="62"/>
        <end position="74"/>
    </location>
</feature>
<reference evidence="2 3" key="1">
    <citation type="journal article" date="2015" name="Fungal Genet. Biol.">
        <title>Evolution of novel wood decay mechanisms in Agaricales revealed by the genome sequences of Fistulina hepatica and Cylindrobasidium torrendii.</title>
        <authorList>
            <person name="Floudas D."/>
            <person name="Held B.W."/>
            <person name="Riley R."/>
            <person name="Nagy L.G."/>
            <person name="Koehler G."/>
            <person name="Ransdell A.S."/>
            <person name="Younus H."/>
            <person name="Chow J."/>
            <person name="Chiniquy J."/>
            <person name="Lipzen A."/>
            <person name="Tritt A."/>
            <person name="Sun H."/>
            <person name="Haridas S."/>
            <person name="LaButti K."/>
            <person name="Ohm R.A."/>
            <person name="Kues U."/>
            <person name="Blanchette R.A."/>
            <person name="Grigoriev I.V."/>
            <person name="Minto R.E."/>
            <person name="Hibbett D.S."/>
        </authorList>
    </citation>
    <scope>NUCLEOTIDE SEQUENCE [LARGE SCALE GENOMIC DNA]</scope>
    <source>
        <strain evidence="2 3">ATCC 64428</strain>
    </source>
</reference>
<protein>
    <submittedName>
        <fullName evidence="2">Uncharacterized protein</fullName>
    </submittedName>
</protein>
<dbReference type="AlphaFoldDB" id="A0A0D7ACL8"/>
<organism evidence="2 3">
    <name type="scientific">Fistulina hepatica ATCC 64428</name>
    <dbReference type="NCBI Taxonomy" id="1128425"/>
    <lineage>
        <taxon>Eukaryota</taxon>
        <taxon>Fungi</taxon>
        <taxon>Dikarya</taxon>
        <taxon>Basidiomycota</taxon>
        <taxon>Agaricomycotina</taxon>
        <taxon>Agaricomycetes</taxon>
        <taxon>Agaricomycetidae</taxon>
        <taxon>Agaricales</taxon>
        <taxon>Fistulinaceae</taxon>
        <taxon>Fistulina</taxon>
    </lineage>
</organism>
<feature type="compositionally biased region" description="Low complexity" evidence="1">
    <location>
        <begin position="8"/>
        <end position="22"/>
    </location>
</feature>
<dbReference type="Proteomes" id="UP000054144">
    <property type="component" value="Unassembled WGS sequence"/>
</dbReference>
<evidence type="ECO:0000256" key="1">
    <source>
        <dbReference type="SAM" id="MobiDB-lite"/>
    </source>
</evidence>
<accession>A0A0D7ACL8</accession>
<sequence>MVRNLLPSRSSDTSSTSNRQTSAEPPHAVKTGSASHPFAPDALRLALGSLLHPVGNMRRQYPYTSRPSSGTESPANWAHFPSSPPPPPHPTPAIHFTSGAHTHHQPPAFGHNTERHHEMQSHDHHSHSSTPPSTPACETPPMLDGHSSCPTGRPPNTPRATYIDTLNGKSPWDALIHGSFS</sequence>